<dbReference type="Proteomes" id="UP001165962">
    <property type="component" value="Unassembled WGS sequence"/>
</dbReference>
<dbReference type="EMBL" id="JAAOIW010000012">
    <property type="protein sequence ID" value="NHN33598.1"/>
    <property type="molecule type" value="Genomic_DNA"/>
</dbReference>
<proteinExistence type="predicted"/>
<evidence type="ECO:0000313" key="1">
    <source>
        <dbReference type="EMBL" id="NHN33598.1"/>
    </source>
</evidence>
<accession>A0ABX0JFX2</accession>
<reference evidence="1" key="1">
    <citation type="submission" date="2020-03" db="EMBL/GenBank/DDBJ databases">
        <title>Draft sequencing of Paenibacilllus sp. S3N08.</title>
        <authorList>
            <person name="Kim D.-U."/>
        </authorList>
    </citation>
    <scope>NUCLEOTIDE SEQUENCE</scope>
    <source>
        <strain evidence="1">S3N08</strain>
    </source>
</reference>
<sequence>MSKVFVEYQILPQHRPVYSGWIQNVKDKNPEMELLEGVDQPGLFIEVWNGMTREAFERMKTSRKSDIERPLVEPGPVAGYIDVDWRRLDSWIEGGAAKIHIWHFNKVR</sequence>
<keyword evidence="2" id="KW-1185">Reference proteome</keyword>
<organism evidence="1 2">
    <name type="scientific">Paenibacillus agricola</name>
    <dbReference type="NCBI Taxonomy" id="2716264"/>
    <lineage>
        <taxon>Bacteria</taxon>
        <taxon>Bacillati</taxon>
        <taxon>Bacillota</taxon>
        <taxon>Bacilli</taxon>
        <taxon>Bacillales</taxon>
        <taxon>Paenibacillaceae</taxon>
        <taxon>Paenibacillus</taxon>
    </lineage>
</organism>
<dbReference type="RefSeq" id="WP_166153895.1">
    <property type="nucleotide sequence ID" value="NZ_JAAOIW010000012.1"/>
</dbReference>
<protein>
    <submittedName>
        <fullName evidence="1">Uncharacterized protein</fullName>
    </submittedName>
</protein>
<comment type="caution">
    <text evidence="1">The sequence shown here is derived from an EMBL/GenBank/DDBJ whole genome shotgun (WGS) entry which is preliminary data.</text>
</comment>
<evidence type="ECO:0000313" key="2">
    <source>
        <dbReference type="Proteomes" id="UP001165962"/>
    </source>
</evidence>
<name>A0ABX0JFX2_9BACL</name>
<gene>
    <name evidence="1" type="ORF">G9U52_27655</name>
</gene>